<dbReference type="Gene3D" id="3.90.25.10">
    <property type="entry name" value="UDP-galactose 4-epimerase, domain 1"/>
    <property type="match status" value="1"/>
</dbReference>
<accession>A0ABS9U9K7</accession>
<dbReference type="EMBL" id="JAKZFC010000001">
    <property type="protein sequence ID" value="MCH7321011.1"/>
    <property type="molecule type" value="Genomic_DNA"/>
</dbReference>
<comment type="catalytic activity">
    <reaction evidence="1">
        <text>UDP-alpha-D-glucose = UDP-alpha-D-galactose</text>
        <dbReference type="Rhea" id="RHEA:22168"/>
        <dbReference type="ChEBI" id="CHEBI:58885"/>
        <dbReference type="ChEBI" id="CHEBI:66914"/>
        <dbReference type="EC" id="5.1.3.2"/>
    </reaction>
</comment>
<gene>
    <name evidence="8" type="ORF">LZ480_03830</name>
</gene>
<keyword evidence="6" id="KW-0520">NAD</keyword>
<evidence type="ECO:0000256" key="1">
    <source>
        <dbReference type="ARBA" id="ARBA00000083"/>
    </source>
</evidence>
<comment type="caution">
    <text evidence="8">The sequence shown here is derived from an EMBL/GenBank/DDBJ whole genome shotgun (WGS) entry which is preliminary data.</text>
</comment>
<name>A0ABS9U9K7_9BACL</name>
<dbReference type="SUPFAM" id="SSF51735">
    <property type="entry name" value="NAD(P)-binding Rossmann-fold domains"/>
    <property type="match status" value="1"/>
</dbReference>
<organism evidence="8 9">
    <name type="scientific">Solibacillus palustris</name>
    <dbReference type="NCBI Taxonomy" id="2908203"/>
    <lineage>
        <taxon>Bacteria</taxon>
        <taxon>Bacillati</taxon>
        <taxon>Bacillota</taxon>
        <taxon>Bacilli</taxon>
        <taxon>Bacillales</taxon>
        <taxon>Caryophanaceae</taxon>
        <taxon>Solibacillus</taxon>
    </lineage>
</organism>
<dbReference type="Proteomes" id="UP001316087">
    <property type="component" value="Unassembled WGS sequence"/>
</dbReference>
<sequence length="102" mass="11473">MAIILIAKFTLSFPLSVDTVDESCVRNYIHVMDLAEGHVAVIEQMNAGTHIYYLGTGKGTSVLELARAFEEANNINVPYKIVDRRTGKMRLAMQMLLRLKMN</sequence>
<dbReference type="PANTHER" id="PTHR43725:SF47">
    <property type="entry name" value="UDP-GLUCOSE 4-EPIMERASE"/>
    <property type="match status" value="1"/>
</dbReference>
<evidence type="ECO:0000256" key="7">
    <source>
        <dbReference type="ARBA" id="ARBA00023235"/>
    </source>
</evidence>
<comment type="cofactor">
    <cofactor evidence="2">
        <name>NAD(+)</name>
        <dbReference type="ChEBI" id="CHEBI:57540"/>
    </cofactor>
</comment>
<dbReference type="EC" id="5.1.3.2" evidence="4"/>
<comment type="similarity">
    <text evidence="3">Belongs to the NAD(P)-dependent epimerase/dehydratase family.</text>
</comment>
<dbReference type="PANTHER" id="PTHR43725">
    <property type="entry name" value="UDP-GLUCOSE 4-EPIMERASE"/>
    <property type="match status" value="1"/>
</dbReference>
<protein>
    <recommendedName>
        <fullName evidence="5">UDP-glucose 4-epimerase</fullName>
        <ecNumber evidence="4">5.1.3.2</ecNumber>
    </recommendedName>
</protein>
<proteinExistence type="inferred from homology"/>
<keyword evidence="7" id="KW-0413">Isomerase</keyword>
<dbReference type="Gene3D" id="3.40.50.720">
    <property type="entry name" value="NAD(P)-binding Rossmann-like Domain"/>
    <property type="match status" value="1"/>
</dbReference>
<evidence type="ECO:0000313" key="8">
    <source>
        <dbReference type="EMBL" id="MCH7321011.1"/>
    </source>
</evidence>
<dbReference type="RefSeq" id="WP_241368055.1">
    <property type="nucleotide sequence ID" value="NZ_JAKZFC010000001.1"/>
</dbReference>
<evidence type="ECO:0000256" key="6">
    <source>
        <dbReference type="ARBA" id="ARBA00023027"/>
    </source>
</evidence>
<evidence type="ECO:0000256" key="3">
    <source>
        <dbReference type="ARBA" id="ARBA00007637"/>
    </source>
</evidence>
<keyword evidence="9" id="KW-1185">Reference proteome</keyword>
<dbReference type="InterPro" id="IPR036291">
    <property type="entry name" value="NAD(P)-bd_dom_sf"/>
</dbReference>
<evidence type="ECO:0000313" key="9">
    <source>
        <dbReference type="Proteomes" id="UP001316087"/>
    </source>
</evidence>
<reference evidence="8 9" key="1">
    <citation type="submission" date="2022-03" db="EMBL/GenBank/DDBJ databases">
        <authorList>
            <person name="Jo J.-H."/>
            <person name="Im W.-T."/>
        </authorList>
    </citation>
    <scope>NUCLEOTIDE SEQUENCE [LARGE SCALE GENOMIC DNA]</scope>
    <source>
        <strain evidence="8 9">MA9</strain>
    </source>
</reference>
<evidence type="ECO:0000256" key="2">
    <source>
        <dbReference type="ARBA" id="ARBA00001911"/>
    </source>
</evidence>
<evidence type="ECO:0000256" key="5">
    <source>
        <dbReference type="ARBA" id="ARBA00018569"/>
    </source>
</evidence>
<evidence type="ECO:0000256" key="4">
    <source>
        <dbReference type="ARBA" id="ARBA00013189"/>
    </source>
</evidence>